<gene>
    <name evidence="1" type="ORF">HDF16_002162</name>
</gene>
<comment type="caution">
    <text evidence="1">The sequence shown here is derived from an EMBL/GenBank/DDBJ whole genome shotgun (WGS) entry which is preliminary data.</text>
</comment>
<dbReference type="Proteomes" id="UP000540989">
    <property type="component" value="Unassembled WGS sequence"/>
</dbReference>
<dbReference type="RefSeq" id="WP_184216398.1">
    <property type="nucleotide sequence ID" value="NZ_JACHIP010000003.1"/>
</dbReference>
<accession>A0A7W7ZCM4</accession>
<evidence type="ECO:0000313" key="1">
    <source>
        <dbReference type="EMBL" id="MBB5057456.1"/>
    </source>
</evidence>
<dbReference type="AlphaFoldDB" id="A0A7W7ZCM4"/>
<keyword evidence="2" id="KW-1185">Reference proteome</keyword>
<protein>
    <submittedName>
        <fullName evidence="1">Uncharacterized protein</fullName>
    </submittedName>
</protein>
<proteinExistence type="predicted"/>
<evidence type="ECO:0000313" key="2">
    <source>
        <dbReference type="Proteomes" id="UP000540989"/>
    </source>
</evidence>
<reference evidence="1 2" key="1">
    <citation type="submission" date="2020-08" db="EMBL/GenBank/DDBJ databases">
        <title>Genomic Encyclopedia of Type Strains, Phase IV (KMG-V): Genome sequencing to study the core and pangenomes of soil and plant-associated prokaryotes.</title>
        <authorList>
            <person name="Whitman W."/>
        </authorList>
    </citation>
    <scope>NUCLEOTIDE SEQUENCE [LARGE SCALE GENOMIC DNA]</scope>
    <source>
        <strain evidence="1 2">M8UP14</strain>
    </source>
</reference>
<name>A0A7W7ZCM4_9BACT</name>
<sequence>MKTKSLVARVIAGYEVCVILTGPPLRNWVKTYRTRDACLTDLSAIGIGTPEEIEDARKDDWDRRGGMLIFRSDIELLALTVAGFKEQLKQYVN</sequence>
<dbReference type="EMBL" id="JACHIP010000003">
    <property type="protein sequence ID" value="MBB5057456.1"/>
    <property type="molecule type" value="Genomic_DNA"/>
</dbReference>
<organism evidence="1 2">
    <name type="scientific">Granulicella aggregans</name>
    <dbReference type="NCBI Taxonomy" id="474949"/>
    <lineage>
        <taxon>Bacteria</taxon>
        <taxon>Pseudomonadati</taxon>
        <taxon>Acidobacteriota</taxon>
        <taxon>Terriglobia</taxon>
        <taxon>Terriglobales</taxon>
        <taxon>Acidobacteriaceae</taxon>
        <taxon>Granulicella</taxon>
    </lineage>
</organism>